<dbReference type="Pfam" id="PF13356">
    <property type="entry name" value="Arm-DNA-bind_3"/>
    <property type="match status" value="1"/>
</dbReference>
<accession>A0ABU9Y9C4</accession>
<dbReference type="Proteomes" id="UP001419910">
    <property type="component" value="Unassembled WGS sequence"/>
</dbReference>
<dbReference type="InterPro" id="IPR025166">
    <property type="entry name" value="Integrase_DNA_bind_dom"/>
</dbReference>
<dbReference type="InterPro" id="IPR011010">
    <property type="entry name" value="DNA_brk_join_enz"/>
</dbReference>
<dbReference type="InterPro" id="IPR013762">
    <property type="entry name" value="Integrase-like_cat_sf"/>
</dbReference>
<dbReference type="GO" id="GO:0003677">
    <property type="term" value="F:DNA binding"/>
    <property type="evidence" value="ECO:0007669"/>
    <property type="project" value="UniProtKB-KW"/>
</dbReference>
<reference evidence="8 9" key="1">
    <citation type="submission" date="2024-05" db="EMBL/GenBank/DDBJ databases">
        <authorList>
            <person name="Liu Q."/>
            <person name="Xin Y.-H."/>
        </authorList>
    </citation>
    <scope>NUCLEOTIDE SEQUENCE [LARGE SCALE GENOMIC DNA]</scope>
    <source>
        <strain evidence="8 9">CGMCC 1.10181</strain>
    </source>
</reference>
<dbReference type="Gene3D" id="1.10.150.130">
    <property type="match status" value="1"/>
</dbReference>
<proteinExistence type="inferred from homology"/>
<organism evidence="8 9">
    <name type="scientific">Sphingomonas oligophenolica</name>
    <dbReference type="NCBI Taxonomy" id="301154"/>
    <lineage>
        <taxon>Bacteria</taxon>
        <taxon>Pseudomonadati</taxon>
        <taxon>Pseudomonadota</taxon>
        <taxon>Alphaproteobacteria</taxon>
        <taxon>Sphingomonadales</taxon>
        <taxon>Sphingomonadaceae</taxon>
        <taxon>Sphingomonas</taxon>
    </lineage>
</organism>
<dbReference type="RefSeq" id="WP_343892031.1">
    <property type="nucleotide sequence ID" value="NZ_BAAAEH010000049.1"/>
</dbReference>
<keyword evidence="2" id="KW-0229">DNA integration</keyword>
<dbReference type="Pfam" id="PF22022">
    <property type="entry name" value="Phage_int_M"/>
    <property type="match status" value="1"/>
</dbReference>
<dbReference type="InterPro" id="IPR002104">
    <property type="entry name" value="Integrase_catalytic"/>
</dbReference>
<evidence type="ECO:0000313" key="8">
    <source>
        <dbReference type="EMBL" id="MEN2792402.1"/>
    </source>
</evidence>
<dbReference type="PANTHER" id="PTHR30629">
    <property type="entry name" value="PROPHAGE INTEGRASE"/>
    <property type="match status" value="1"/>
</dbReference>
<evidence type="ECO:0000256" key="3">
    <source>
        <dbReference type="ARBA" id="ARBA00023125"/>
    </source>
</evidence>
<dbReference type="InterPro" id="IPR044068">
    <property type="entry name" value="CB"/>
</dbReference>
<evidence type="ECO:0000259" key="6">
    <source>
        <dbReference type="PROSITE" id="PS51898"/>
    </source>
</evidence>
<dbReference type="InterPro" id="IPR038488">
    <property type="entry name" value="Integrase_DNA-bd_sf"/>
</dbReference>
<feature type="domain" description="Tyr recombinase" evidence="6">
    <location>
        <begin position="202"/>
        <end position="382"/>
    </location>
</feature>
<evidence type="ECO:0000256" key="1">
    <source>
        <dbReference type="ARBA" id="ARBA00008857"/>
    </source>
</evidence>
<name>A0ABU9Y9C4_9SPHN</name>
<dbReference type="SUPFAM" id="SSF56349">
    <property type="entry name" value="DNA breaking-rejoining enzymes"/>
    <property type="match status" value="1"/>
</dbReference>
<evidence type="ECO:0000256" key="5">
    <source>
        <dbReference type="PROSITE-ProRule" id="PRU01248"/>
    </source>
</evidence>
<evidence type="ECO:0000313" key="9">
    <source>
        <dbReference type="Proteomes" id="UP001419910"/>
    </source>
</evidence>
<dbReference type="Gene3D" id="3.30.160.390">
    <property type="entry name" value="Integrase, DNA-binding domain"/>
    <property type="match status" value="1"/>
</dbReference>
<dbReference type="CDD" id="cd00801">
    <property type="entry name" value="INT_P4_C"/>
    <property type="match status" value="1"/>
</dbReference>
<dbReference type="Pfam" id="PF00589">
    <property type="entry name" value="Phage_integrase"/>
    <property type="match status" value="1"/>
</dbReference>
<gene>
    <name evidence="8" type="ORF">ABC974_22415</name>
</gene>
<dbReference type="Gene3D" id="1.10.443.10">
    <property type="entry name" value="Intergrase catalytic core"/>
    <property type="match status" value="1"/>
</dbReference>
<keyword evidence="3 5" id="KW-0238">DNA-binding</keyword>
<evidence type="ECO:0000256" key="4">
    <source>
        <dbReference type="ARBA" id="ARBA00023172"/>
    </source>
</evidence>
<comment type="similarity">
    <text evidence="1">Belongs to the 'phage' integrase family.</text>
</comment>
<keyword evidence="9" id="KW-1185">Reference proteome</keyword>
<evidence type="ECO:0000259" key="7">
    <source>
        <dbReference type="PROSITE" id="PS51900"/>
    </source>
</evidence>
<dbReference type="InterPro" id="IPR053876">
    <property type="entry name" value="Phage_int_M"/>
</dbReference>
<sequence>MALSSLAVTKAKPGPKPYKLADERGLHLLVTPQGGRYWRLNYRFDGKYRTMALGVFPDVGLADARAKREEARKLLAAGVDPAVKRKEDVEQAKFDATCSFKAVAEEWLAKREREGLEEITLSKARWLLAFAYPALGDRKINEITTPELLGVLRNVEGRGRHESARRLRSVCGRVFRYAIATGRAEHDLSAGLRDALTTPKVKHLAAITNTQEVGPLLRAIDGFSGHMVTRAALRLAPHVFVRPGELRHAEWTEIDFEAAIWSIPAGKMKMRRPHRVPLSHQSVLILREVREITGSGRYVFPGFQSLERPMSENALNGALRRLGYSGDEMTSHGFRAMASTLLNEMGKWHPDAIERQLAHVESDGVRRAYARGEYWKERVLMMQEWSDYLARLIHEVGVRVWSAVGHGVSA</sequence>
<dbReference type="InterPro" id="IPR050808">
    <property type="entry name" value="Phage_Integrase"/>
</dbReference>
<keyword evidence="4" id="KW-0233">DNA recombination</keyword>
<comment type="caution">
    <text evidence="8">The sequence shown here is derived from an EMBL/GenBank/DDBJ whole genome shotgun (WGS) entry which is preliminary data.</text>
</comment>
<dbReference type="PANTHER" id="PTHR30629:SF2">
    <property type="entry name" value="PROPHAGE INTEGRASE INTS-RELATED"/>
    <property type="match status" value="1"/>
</dbReference>
<dbReference type="PROSITE" id="PS51898">
    <property type="entry name" value="TYR_RECOMBINASE"/>
    <property type="match status" value="1"/>
</dbReference>
<dbReference type="InterPro" id="IPR010998">
    <property type="entry name" value="Integrase_recombinase_N"/>
</dbReference>
<protein>
    <submittedName>
        <fullName evidence="8">Integrase arm-type DNA-binding domain-containing protein</fullName>
    </submittedName>
</protein>
<dbReference type="PROSITE" id="PS51900">
    <property type="entry name" value="CB"/>
    <property type="match status" value="1"/>
</dbReference>
<feature type="domain" description="Core-binding (CB)" evidence="7">
    <location>
        <begin position="98"/>
        <end position="179"/>
    </location>
</feature>
<evidence type="ECO:0000256" key="2">
    <source>
        <dbReference type="ARBA" id="ARBA00022908"/>
    </source>
</evidence>
<dbReference type="EMBL" id="JBDIME010000028">
    <property type="protein sequence ID" value="MEN2792402.1"/>
    <property type="molecule type" value="Genomic_DNA"/>
</dbReference>